<name>A0A1G9M898_9FIRM</name>
<evidence type="ECO:0000313" key="1">
    <source>
        <dbReference type="EMBL" id="SDL70364.1"/>
    </source>
</evidence>
<dbReference type="Proteomes" id="UP000199068">
    <property type="component" value="Unassembled WGS sequence"/>
</dbReference>
<dbReference type="STRING" id="1121325.SAMN04515677_103116"/>
<organism evidence="1 2">
    <name type="scientific">Romboutsia lituseburensis DSM 797</name>
    <dbReference type="NCBI Taxonomy" id="1121325"/>
    <lineage>
        <taxon>Bacteria</taxon>
        <taxon>Bacillati</taxon>
        <taxon>Bacillota</taxon>
        <taxon>Clostridia</taxon>
        <taxon>Peptostreptococcales</taxon>
        <taxon>Peptostreptococcaceae</taxon>
        <taxon>Romboutsia</taxon>
    </lineage>
</organism>
<evidence type="ECO:0000313" key="2">
    <source>
        <dbReference type="Proteomes" id="UP000199068"/>
    </source>
</evidence>
<accession>A0A1G9M898</accession>
<reference evidence="1 2" key="1">
    <citation type="submission" date="2016-10" db="EMBL/GenBank/DDBJ databases">
        <authorList>
            <person name="de Groot N.N."/>
        </authorList>
    </citation>
    <scope>NUCLEOTIDE SEQUENCE [LARGE SCALE GENOMIC DNA]</scope>
    <source>
        <strain evidence="1 2">DSM 797</strain>
    </source>
</reference>
<keyword evidence="2" id="KW-1185">Reference proteome</keyword>
<dbReference type="RefSeq" id="WP_092724828.1">
    <property type="nucleotide sequence ID" value="NZ_FNGW01000003.1"/>
</dbReference>
<dbReference type="EMBL" id="FNGW01000003">
    <property type="protein sequence ID" value="SDL70364.1"/>
    <property type="molecule type" value="Genomic_DNA"/>
</dbReference>
<dbReference type="AlphaFoldDB" id="A0A1G9M898"/>
<sequence length="303" mass="33860">MEENKTNQVNNCCEECKPTPPTPKPNKCAGQCCEPIELRCPVDISNARCIPVLTERIYDYVCLKSGTMKLIKDLVFEIKNKPCAKYGANEICVKDILVEYDFIGLINSDKKPHLKSYIDNQEINFVPDECAPECECYGKTLYNSYKNKKFIATNPSCCMDGKKIRIAQIGVEFYVCNLVITVTGKIGCEDFEACTHYSGPILNISNAETTPLDFIGKVCLPSNQKCVNMKLNFDGCIGVDCVSPQEKFNPDKETNPNREFKADVFSSLLVTEKVYAIVKEELVVYTAPGRIPCNDETIKPSGC</sequence>
<protein>
    <submittedName>
        <fullName evidence="1">Uncharacterized protein</fullName>
    </submittedName>
</protein>
<gene>
    <name evidence="1" type="ORF">SAMN04515677_103116</name>
</gene>
<proteinExistence type="predicted"/>